<dbReference type="EMBL" id="JARH01000556">
    <property type="protein sequence ID" value="EXF79422.1"/>
    <property type="molecule type" value="Genomic_DNA"/>
</dbReference>
<dbReference type="AlphaFoldDB" id="A0A010QHN4"/>
<proteinExistence type="inferred from homology"/>
<dbReference type="eggNOG" id="KOG0725">
    <property type="taxonomic scope" value="Eukaryota"/>
</dbReference>
<organism evidence="3 4">
    <name type="scientific">Colletotrichum fioriniae PJ7</name>
    <dbReference type="NCBI Taxonomy" id="1445577"/>
    <lineage>
        <taxon>Eukaryota</taxon>
        <taxon>Fungi</taxon>
        <taxon>Dikarya</taxon>
        <taxon>Ascomycota</taxon>
        <taxon>Pezizomycotina</taxon>
        <taxon>Sordariomycetes</taxon>
        <taxon>Hypocreomycetidae</taxon>
        <taxon>Glomerellales</taxon>
        <taxon>Glomerellaceae</taxon>
        <taxon>Colletotrichum</taxon>
        <taxon>Colletotrichum acutatum species complex</taxon>
    </lineage>
</organism>
<reference evidence="3 4" key="1">
    <citation type="submission" date="2014-02" db="EMBL/GenBank/DDBJ databases">
        <title>The genome sequence of Colletotrichum fioriniae PJ7.</title>
        <authorList>
            <person name="Baroncelli R."/>
            <person name="Thon M.R."/>
        </authorList>
    </citation>
    <scope>NUCLEOTIDE SEQUENCE [LARGE SCALE GENOMIC DNA]</scope>
    <source>
        <strain evidence="3 4">PJ7</strain>
    </source>
</reference>
<keyword evidence="4" id="KW-1185">Reference proteome</keyword>
<dbReference type="OrthoDB" id="5840532at2759"/>
<evidence type="ECO:0000256" key="2">
    <source>
        <dbReference type="ARBA" id="ARBA00023002"/>
    </source>
</evidence>
<dbReference type="InterPro" id="IPR051122">
    <property type="entry name" value="SDR_DHRS6-like"/>
</dbReference>
<dbReference type="KEGG" id="cfj:CFIO01_11294"/>
<gene>
    <name evidence="3" type="ORF">CFIO01_11294</name>
</gene>
<dbReference type="Proteomes" id="UP000020467">
    <property type="component" value="Unassembled WGS sequence"/>
</dbReference>
<evidence type="ECO:0000313" key="3">
    <source>
        <dbReference type="EMBL" id="EXF79422.1"/>
    </source>
</evidence>
<keyword evidence="2" id="KW-0560">Oxidoreductase</keyword>
<dbReference type="InterPro" id="IPR002347">
    <property type="entry name" value="SDR_fam"/>
</dbReference>
<evidence type="ECO:0000313" key="4">
    <source>
        <dbReference type="Proteomes" id="UP000020467"/>
    </source>
</evidence>
<comment type="caution">
    <text evidence="3">The sequence shown here is derived from an EMBL/GenBank/DDBJ whole genome shotgun (WGS) entry which is preliminary data.</text>
</comment>
<dbReference type="PANTHER" id="PTHR43477">
    <property type="entry name" value="DIHYDROANTICAPSIN 7-DEHYDROGENASE"/>
    <property type="match status" value="1"/>
</dbReference>
<evidence type="ECO:0000256" key="1">
    <source>
        <dbReference type="ARBA" id="ARBA00006484"/>
    </source>
</evidence>
<dbReference type="PANTHER" id="PTHR43477:SF1">
    <property type="entry name" value="DIHYDROANTICAPSIN 7-DEHYDROGENASE"/>
    <property type="match status" value="1"/>
</dbReference>
<comment type="similarity">
    <text evidence="1">Belongs to the short-chain dehydrogenases/reductases (SDR) family.</text>
</comment>
<dbReference type="PRINTS" id="PR00081">
    <property type="entry name" value="GDHRDH"/>
</dbReference>
<accession>A0A010QHN4</accession>
<dbReference type="InterPro" id="IPR036291">
    <property type="entry name" value="NAD(P)-bd_dom_sf"/>
</dbReference>
<dbReference type="Pfam" id="PF13561">
    <property type="entry name" value="adh_short_C2"/>
    <property type="match status" value="1"/>
</dbReference>
<dbReference type="Pfam" id="PF00106">
    <property type="entry name" value="adh_short"/>
    <property type="match status" value="1"/>
</dbReference>
<dbReference type="SUPFAM" id="SSF51735">
    <property type="entry name" value="NAD(P)-binding Rossmann-fold domains"/>
    <property type="match status" value="1"/>
</dbReference>
<name>A0A010QHN4_9PEZI</name>
<dbReference type="Gene3D" id="3.40.50.720">
    <property type="entry name" value="NAD(P)-binding Rossmann-like Domain"/>
    <property type="match status" value="1"/>
</dbReference>
<dbReference type="HOGENOM" id="CLU_010194_42_1_1"/>
<protein>
    <submittedName>
        <fullName evidence="3">Short-chain dehydrogenase/reductase SDR</fullName>
    </submittedName>
</protein>
<sequence length="290" mass="30031">MALDALPILVIIGGGGIGLATAHRLGSGHHILFASRSPSTISAGAESLKQAGHKVTTQQVDVTSYESVASLAKTAESLGGAIETVVLTSALSPTMGSAEMILAVDVVGTANVIEAFGKEVEMPYGSSVVCVGSMAQHMIPPLSPALERHLATAPRTSLLENKEIHELIAGVSATAYCIAKKANSLRVQAAAASEAYAGRGVRVNLVAPGMTETKMLAAEMEGESGAGIREMMKAHPFKRAATAEEVADAVAFVAGCRYVNGTDVLIDGGWLAKLRWGEGPIVEEMKKHMA</sequence>
<dbReference type="GO" id="GO:0016491">
    <property type="term" value="F:oxidoreductase activity"/>
    <property type="evidence" value="ECO:0007669"/>
    <property type="project" value="UniProtKB-KW"/>
</dbReference>